<gene>
    <name evidence="2" type="ORF">IWT5_00332</name>
</gene>
<proteinExistence type="predicted"/>
<dbReference type="Proteomes" id="UP000223370">
    <property type="component" value="Unassembled WGS sequence"/>
</dbReference>
<dbReference type="InterPro" id="IPR036108">
    <property type="entry name" value="4pyrrol_syn_uPrphyn_synt_sf"/>
</dbReference>
<dbReference type="Pfam" id="PF02602">
    <property type="entry name" value="HEM4"/>
    <property type="match status" value="1"/>
</dbReference>
<dbReference type="InterPro" id="IPR003754">
    <property type="entry name" value="4pyrrol_synth_uPrphyn_synth"/>
</dbReference>
<evidence type="ECO:0000259" key="1">
    <source>
        <dbReference type="Pfam" id="PF02602"/>
    </source>
</evidence>
<protein>
    <recommendedName>
        <fullName evidence="1">Tetrapyrrole biosynthesis uroporphyrinogen III synthase domain-containing protein</fullName>
    </recommendedName>
</protein>
<organism evidence="2 3">
    <name type="scientific">Secundilactobacillus silagincola</name>
    <dbReference type="NCBI Taxonomy" id="1714681"/>
    <lineage>
        <taxon>Bacteria</taxon>
        <taxon>Bacillati</taxon>
        <taxon>Bacillota</taxon>
        <taxon>Bacilli</taxon>
        <taxon>Lactobacillales</taxon>
        <taxon>Lactobacillaceae</taxon>
        <taxon>Secundilactobacillus</taxon>
    </lineage>
</organism>
<comment type="caution">
    <text evidence="2">The sequence shown here is derived from an EMBL/GenBank/DDBJ whole genome shotgun (WGS) entry which is preliminary data.</text>
</comment>
<dbReference type="GO" id="GO:0033014">
    <property type="term" value="P:tetrapyrrole biosynthetic process"/>
    <property type="evidence" value="ECO:0007669"/>
    <property type="project" value="InterPro"/>
</dbReference>
<reference evidence="2 3" key="1">
    <citation type="submission" date="2015-11" db="EMBL/GenBank/DDBJ databases">
        <title>Draft genome sequences of new species of the genus Lactobacillus isolated from orchardgrass silage.</title>
        <authorList>
            <person name="Tohno M."/>
            <person name="Tanizawa Y."/>
            <person name="Arita M."/>
        </authorList>
    </citation>
    <scope>NUCLEOTIDE SEQUENCE [LARGE SCALE GENOMIC DNA]</scope>
    <source>
        <strain evidence="2 3">IWT5</strain>
    </source>
</reference>
<dbReference type="OrthoDB" id="2294987at2"/>
<dbReference type="EMBL" id="BCMJ01000001">
    <property type="protein sequence ID" value="GAX07598.1"/>
    <property type="molecule type" value="Genomic_DNA"/>
</dbReference>
<dbReference type="GO" id="GO:0004852">
    <property type="term" value="F:uroporphyrinogen-III synthase activity"/>
    <property type="evidence" value="ECO:0007669"/>
    <property type="project" value="InterPro"/>
</dbReference>
<sequence>MIEKVFSVAFLITYPKEKVEPELQSQLAKITVPLYLPLRELVATQLTSTEVSQIRSATGIVITSQFALQVYLSRDWHATTQPEFFVLSQKMAAKLQAKGFTQVTYPVEENQASLAQLLASLPAQQLLWLTGNRHIKHNQLAVLPHLTQLTCYKNSWSQTQEDQVVSQLKGHQITRILVTSPSSYTRLQSIEARLASQFSSVTYYTLGHSTFKLISKAEKRVVQPLNKRYVLRQMLQRMCHDEVADQ</sequence>
<accession>A0A1Z5J1E0</accession>
<name>A0A1Z5J1E0_9LACO</name>
<dbReference type="Gene3D" id="3.40.50.10090">
    <property type="match status" value="2"/>
</dbReference>
<keyword evidence="3" id="KW-1185">Reference proteome</keyword>
<dbReference type="AlphaFoldDB" id="A0A1Z5J1E0"/>
<dbReference type="SUPFAM" id="SSF69618">
    <property type="entry name" value="HemD-like"/>
    <property type="match status" value="1"/>
</dbReference>
<evidence type="ECO:0000313" key="3">
    <source>
        <dbReference type="Proteomes" id="UP000223370"/>
    </source>
</evidence>
<evidence type="ECO:0000313" key="2">
    <source>
        <dbReference type="EMBL" id="GAX07598.1"/>
    </source>
</evidence>
<feature type="domain" description="Tetrapyrrole biosynthesis uroporphyrinogen III synthase" evidence="1">
    <location>
        <begin position="33"/>
        <end position="221"/>
    </location>
</feature>